<keyword evidence="2" id="KW-1185">Reference proteome</keyword>
<evidence type="ECO:0000313" key="2">
    <source>
        <dbReference type="Proteomes" id="UP000188318"/>
    </source>
</evidence>
<dbReference type="AlphaFoldDB" id="A0A1R3RGD0"/>
<dbReference type="VEuPathDB" id="FungiDB:ASPCADRAFT_407702"/>
<proteinExistence type="predicted"/>
<accession>A0A1R3RGD0</accession>
<organism evidence="1 2">
    <name type="scientific">Aspergillus carbonarius (strain ITEM 5010)</name>
    <dbReference type="NCBI Taxonomy" id="602072"/>
    <lineage>
        <taxon>Eukaryota</taxon>
        <taxon>Fungi</taxon>
        <taxon>Dikarya</taxon>
        <taxon>Ascomycota</taxon>
        <taxon>Pezizomycotina</taxon>
        <taxon>Eurotiomycetes</taxon>
        <taxon>Eurotiomycetidae</taxon>
        <taxon>Eurotiales</taxon>
        <taxon>Aspergillaceae</taxon>
        <taxon>Aspergillus</taxon>
        <taxon>Aspergillus subgen. Circumdati</taxon>
    </lineage>
</organism>
<dbReference type="EMBL" id="KV907504">
    <property type="protein sequence ID" value="OOF93532.1"/>
    <property type="molecule type" value="Genomic_DNA"/>
</dbReference>
<name>A0A1R3RGD0_ASPC5</name>
<dbReference type="Proteomes" id="UP000188318">
    <property type="component" value="Unassembled WGS sequence"/>
</dbReference>
<reference evidence="2" key="1">
    <citation type="journal article" date="2017" name="Genome Biol.">
        <title>Comparative genomics reveals high biological diversity and specific adaptations in the industrially and medically important fungal genus Aspergillus.</title>
        <authorList>
            <person name="de Vries R.P."/>
            <person name="Riley R."/>
            <person name="Wiebenga A."/>
            <person name="Aguilar-Osorio G."/>
            <person name="Amillis S."/>
            <person name="Uchima C.A."/>
            <person name="Anderluh G."/>
            <person name="Asadollahi M."/>
            <person name="Askin M."/>
            <person name="Barry K."/>
            <person name="Battaglia E."/>
            <person name="Bayram O."/>
            <person name="Benocci T."/>
            <person name="Braus-Stromeyer S.A."/>
            <person name="Caldana C."/>
            <person name="Canovas D."/>
            <person name="Cerqueira G.C."/>
            <person name="Chen F."/>
            <person name="Chen W."/>
            <person name="Choi C."/>
            <person name="Clum A."/>
            <person name="Dos Santos R.A."/>
            <person name="Damasio A.R."/>
            <person name="Diallinas G."/>
            <person name="Emri T."/>
            <person name="Fekete E."/>
            <person name="Flipphi M."/>
            <person name="Freyberg S."/>
            <person name="Gallo A."/>
            <person name="Gournas C."/>
            <person name="Habgood R."/>
            <person name="Hainaut M."/>
            <person name="Harispe M.L."/>
            <person name="Henrissat B."/>
            <person name="Hilden K.S."/>
            <person name="Hope R."/>
            <person name="Hossain A."/>
            <person name="Karabika E."/>
            <person name="Karaffa L."/>
            <person name="Karanyi Z."/>
            <person name="Krasevec N."/>
            <person name="Kuo A."/>
            <person name="Kusch H."/>
            <person name="LaButti K."/>
            <person name="Lagendijk E.L."/>
            <person name="Lapidus A."/>
            <person name="Levasseur A."/>
            <person name="Lindquist E."/>
            <person name="Lipzen A."/>
            <person name="Logrieco A.F."/>
            <person name="MacCabe A."/>
            <person name="Maekelae M.R."/>
            <person name="Malavazi I."/>
            <person name="Melin P."/>
            <person name="Meyer V."/>
            <person name="Mielnichuk N."/>
            <person name="Miskei M."/>
            <person name="Molnar A.P."/>
            <person name="Mule G."/>
            <person name="Ngan C.Y."/>
            <person name="Orejas M."/>
            <person name="Orosz E."/>
            <person name="Ouedraogo J.P."/>
            <person name="Overkamp K.M."/>
            <person name="Park H.-S."/>
            <person name="Perrone G."/>
            <person name="Piumi F."/>
            <person name="Punt P.J."/>
            <person name="Ram A.F."/>
            <person name="Ramon A."/>
            <person name="Rauscher S."/>
            <person name="Record E."/>
            <person name="Riano-Pachon D.M."/>
            <person name="Robert V."/>
            <person name="Roehrig J."/>
            <person name="Ruller R."/>
            <person name="Salamov A."/>
            <person name="Salih N.S."/>
            <person name="Samson R.A."/>
            <person name="Sandor E."/>
            <person name="Sanguinetti M."/>
            <person name="Schuetze T."/>
            <person name="Sepcic K."/>
            <person name="Shelest E."/>
            <person name="Sherlock G."/>
            <person name="Sophianopoulou V."/>
            <person name="Squina F.M."/>
            <person name="Sun H."/>
            <person name="Susca A."/>
            <person name="Todd R.B."/>
            <person name="Tsang A."/>
            <person name="Unkles S.E."/>
            <person name="van de Wiele N."/>
            <person name="van Rossen-Uffink D."/>
            <person name="Oliveira J.V."/>
            <person name="Vesth T.C."/>
            <person name="Visser J."/>
            <person name="Yu J.-H."/>
            <person name="Zhou M."/>
            <person name="Andersen M.R."/>
            <person name="Archer D.B."/>
            <person name="Baker S.E."/>
            <person name="Benoit I."/>
            <person name="Brakhage A.A."/>
            <person name="Braus G.H."/>
            <person name="Fischer R."/>
            <person name="Frisvad J.C."/>
            <person name="Goldman G.H."/>
            <person name="Houbraken J."/>
            <person name="Oakley B."/>
            <person name="Pocsi I."/>
            <person name="Scazzocchio C."/>
            <person name="Seiboth B."/>
            <person name="vanKuyk P.A."/>
            <person name="Wortman J."/>
            <person name="Dyer P.S."/>
            <person name="Grigoriev I.V."/>
        </authorList>
    </citation>
    <scope>NUCLEOTIDE SEQUENCE [LARGE SCALE GENOMIC DNA]</scope>
    <source>
        <strain evidence="2">ITEM 5010</strain>
    </source>
</reference>
<gene>
    <name evidence="1" type="ORF">ASPCADRAFT_407702</name>
</gene>
<evidence type="ECO:0000313" key="1">
    <source>
        <dbReference type="EMBL" id="OOF93532.1"/>
    </source>
</evidence>
<dbReference type="OrthoDB" id="76567at2759"/>
<sequence>MSLRDMGLIQEMNKRRRPRVTDMLVSKEPDSSFAPRDRVDNDQWPSVVLECGWLGSLEHLRPDAGLWIARSRGDVKLVMLIGIDGNLSEIVVEKWVSDLGYAGRCAQQVTMTRDIDGQIIISGSPFVITFGELFCRPPCGVHEVDCVLGEDVLGNIAETVWSW</sequence>
<dbReference type="OMA" id="EWANIVW"/>
<protein>
    <submittedName>
        <fullName evidence="1">Uncharacterized protein</fullName>
    </submittedName>
</protein>